<evidence type="ECO:0000313" key="1">
    <source>
        <dbReference type="EMBL" id="ASS89597.1"/>
    </source>
</evidence>
<organism evidence="1 2">
    <name type="scientific">Aeribacillus pallidus</name>
    <dbReference type="NCBI Taxonomy" id="33936"/>
    <lineage>
        <taxon>Bacteria</taxon>
        <taxon>Bacillati</taxon>
        <taxon>Bacillota</taxon>
        <taxon>Bacilli</taxon>
        <taxon>Bacillales</taxon>
        <taxon>Bacillaceae</taxon>
        <taxon>Aeribacillus</taxon>
    </lineage>
</organism>
<reference evidence="1 2" key="1">
    <citation type="submission" date="2016-10" db="EMBL/GenBank/DDBJ databases">
        <title>The whole genome sequencing and assembly of Aeribacillus pallidus KCTC3564 strain.</title>
        <authorList>
            <person name="Lee Y.-J."/>
            <person name="Park M.-K."/>
            <person name="Yi H."/>
            <person name="Bahn Y.-S."/>
            <person name="Kim J.F."/>
            <person name="Lee D.-W."/>
        </authorList>
    </citation>
    <scope>NUCLEOTIDE SEQUENCE [LARGE SCALE GENOMIC DNA]</scope>
    <source>
        <strain evidence="1 2">KCTC3564</strain>
    </source>
</reference>
<dbReference type="EMBL" id="CP017703">
    <property type="protein sequence ID" value="ASS89597.1"/>
    <property type="molecule type" value="Genomic_DNA"/>
</dbReference>
<gene>
    <name evidence="1" type="ORF">AP3564_04395</name>
</gene>
<name>A0A223E2V9_9BACI</name>
<dbReference type="AlphaFoldDB" id="A0A223E2V9"/>
<accession>A0A223E2V9</accession>
<sequence>MKLLLFLKLFKPKMLETPFTFSIMRNWGALLLISRKYRNLQLSIVLDASTKLYKIGHKKNRFQKIGISLSCCCTEGQIILFFPLCICLEIVLPVINLIEW</sequence>
<dbReference type="KEGG" id="apak:AP3564_04395"/>
<dbReference type="Proteomes" id="UP000214606">
    <property type="component" value="Chromosome"/>
</dbReference>
<protein>
    <submittedName>
        <fullName evidence="1">Uncharacterized protein</fullName>
    </submittedName>
</protein>
<evidence type="ECO:0000313" key="2">
    <source>
        <dbReference type="Proteomes" id="UP000214606"/>
    </source>
</evidence>
<proteinExistence type="predicted"/>